<gene>
    <name evidence="2" type="ORF">DW723_16610</name>
</gene>
<comment type="caution">
    <text evidence="2">The sequence shown here is derived from an EMBL/GenBank/DDBJ whole genome shotgun (WGS) entry which is preliminary data.</text>
</comment>
<accession>A0A414K5Q2</accession>
<organism evidence="2 3">
    <name type="scientific">Blautia obeum</name>
    <dbReference type="NCBI Taxonomy" id="40520"/>
    <lineage>
        <taxon>Bacteria</taxon>
        <taxon>Bacillati</taxon>
        <taxon>Bacillota</taxon>
        <taxon>Clostridia</taxon>
        <taxon>Lachnospirales</taxon>
        <taxon>Lachnospiraceae</taxon>
        <taxon>Blautia</taxon>
    </lineage>
</organism>
<keyword evidence="1" id="KW-0472">Membrane</keyword>
<keyword evidence="1" id="KW-0812">Transmembrane</keyword>
<evidence type="ECO:0000256" key="1">
    <source>
        <dbReference type="SAM" id="Phobius"/>
    </source>
</evidence>
<feature type="transmembrane region" description="Helical" evidence="1">
    <location>
        <begin position="350"/>
        <end position="374"/>
    </location>
</feature>
<feature type="transmembrane region" description="Helical" evidence="1">
    <location>
        <begin position="39"/>
        <end position="56"/>
    </location>
</feature>
<feature type="transmembrane region" description="Helical" evidence="1">
    <location>
        <begin position="260"/>
        <end position="277"/>
    </location>
</feature>
<feature type="transmembrane region" description="Helical" evidence="1">
    <location>
        <begin position="221"/>
        <end position="248"/>
    </location>
</feature>
<feature type="transmembrane region" description="Helical" evidence="1">
    <location>
        <begin position="98"/>
        <end position="124"/>
    </location>
</feature>
<feature type="transmembrane region" description="Helical" evidence="1">
    <location>
        <begin position="7"/>
        <end position="27"/>
    </location>
</feature>
<dbReference type="EMBL" id="QSKO01000040">
    <property type="protein sequence ID" value="RHE69417.1"/>
    <property type="molecule type" value="Genomic_DNA"/>
</dbReference>
<evidence type="ECO:0000313" key="3">
    <source>
        <dbReference type="Proteomes" id="UP000283928"/>
    </source>
</evidence>
<dbReference type="AlphaFoldDB" id="A0A414K5Q2"/>
<dbReference type="Proteomes" id="UP000283928">
    <property type="component" value="Unassembled WGS sequence"/>
</dbReference>
<feature type="transmembrane region" description="Helical" evidence="1">
    <location>
        <begin position="381"/>
        <end position="399"/>
    </location>
</feature>
<sequence length="424" mass="48218">MEVNRRKWWIISLTGTVGFFFAIAPVLDPYIVIEIGSGFTLKINDIIMLFLTMLCFSKSYRFERKTGFLCMWLLGLGIIGIFGNLVSNTDMANSFKNLIVWLIYANSFKNLIVWLIYAFCLTYLWKTPCRDKFFQWMEIIAIVASMLVILQFVSGYVGIAMWDGKIPGLALGKYDGWAGYIDINTGDIRPNGIFQEASYLGIYVSVAYVQAFKEEKIKRMLLYAIAMLMTTSVVAIIILITTTVLILIMKNRIDLSSKMTRRILFLIGVFIVGLVVVSNTNEAVADSIAYIMRRFTNFNSDLNGARMSSTKYRIVGHVELFSRYSILQKMVGVGIAQYGNLFNVKSYGNVWVTTLLNCGILGVGYLITCVLNLVKRIRRENIAFFVIFVLVLSSDWQWFSWYFFMLISACILSSNDNSERVAGN</sequence>
<keyword evidence="1" id="KW-1133">Transmembrane helix</keyword>
<feature type="transmembrane region" description="Helical" evidence="1">
    <location>
        <begin position="68"/>
        <end position="86"/>
    </location>
</feature>
<evidence type="ECO:0008006" key="4">
    <source>
        <dbReference type="Google" id="ProtNLM"/>
    </source>
</evidence>
<evidence type="ECO:0000313" key="2">
    <source>
        <dbReference type="EMBL" id="RHE69417.1"/>
    </source>
</evidence>
<feature type="transmembrane region" description="Helical" evidence="1">
    <location>
        <begin position="136"/>
        <end position="159"/>
    </location>
</feature>
<proteinExistence type="predicted"/>
<reference evidence="2 3" key="1">
    <citation type="submission" date="2018-08" db="EMBL/GenBank/DDBJ databases">
        <title>A genome reference for cultivated species of the human gut microbiota.</title>
        <authorList>
            <person name="Zou Y."/>
            <person name="Xue W."/>
            <person name="Luo G."/>
        </authorList>
    </citation>
    <scope>NUCLEOTIDE SEQUENCE [LARGE SCALE GENOMIC DNA]</scope>
    <source>
        <strain evidence="2 3">AM27-32LB</strain>
    </source>
</reference>
<name>A0A414K5Q2_9FIRM</name>
<protein>
    <recommendedName>
        <fullName evidence="4">Lipid A core-O-antigen ligase and related enzymes</fullName>
    </recommendedName>
</protein>